<feature type="domain" description="PIN" evidence="5">
    <location>
        <begin position="11"/>
        <end position="95"/>
    </location>
</feature>
<evidence type="ECO:0000313" key="6">
    <source>
        <dbReference type="EMBL" id="MBA4863261.1"/>
    </source>
</evidence>
<evidence type="ECO:0000256" key="1">
    <source>
        <dbReference type="ARBA" id="ARBA00022722"/>
    </source>
</evidence>
<evidence type="ECO:0000256" key="4">
    <source>
        <dbReference type="ARBA" id="ARBA00022842"/>
    </source>
</evidence>
<organism evidence="6 7">
    <name type="scientific">Streptomyces himalayensis subsp. aureolus</name>
    <dbReference type="NCBI Taxonomy" id="2758039"/>
    <lineage>
        <taxon>Bacteria</taxon>
        <taxon>Bacillati</taxon>
        <taxon>Actinomycetota</taxon>
        <taxon>Actinomycetes</taxon>
        <taxon>Kitasatosporales</taxon>
        <taxon>Streptomycetaceae</taxon>
        <taxon>Streptomyces</taxon>
        <taxon>Streptomyces himalayensis</taxon>
    </lineage>
</organism>
<keyword evidence="1" id="KW-0540">Nuclease</keyword>
<reference evidence="6 7" key="1">
    <citation type="submission" date="2020-07" db="EMBL/GenBank/DDBJ databases">
        <title>Streptomyces isolated from Indian soil.</title>
        <authorList>
            <person name="Mandal S."/>
            <person name="Maiti P.K."/>
        </authorList>
    </citation>
    <scope>NUCLEOTIDE SEQUENCE [LARGE SCALE GENOMIC DNA]</scope>
    <source>
        <strain evidence="6 7">PSKA54</strain>
    </source>
</reference>
<dbReference type="EMBL" id="JACEQY010000019">
    <property type="protein sequence ID" value="MBA4863261.1"/>
    <property type="molecule type" value="Genomic_DNA"/>
</dbReference>
<evidence type="ECO:0000256" key="2">
    <source>
        <dbReference type="ARBA" id="ARBA00022723"/>
    </source>
</evidence>
<dbReference type="GO" id="GO:0004518">
    <property type="term" value="F:nuclease activity"/>
    <property type="evidence" value="ECO:0007669"/>
    <property type="project" value="UniProtKB-KW"/>
</dbReference>
<dbReference type="InterPro" id="IPR002716">
    <property type="entry name" value="PIN_dom"/>
</dbReference>
<gene>
    <name evidence="6" type="ORF">H1V43_18100</name>
</gene>
<keyword evidence="2" id="KW-0479">Metal-binding</keyword>
<dbReference type="InterPro" id="IPR029060">
    <property type="entry name" value="PIN-like_dom_sf"/>
</dbReference>
<keyword evidence="4" id="KW-0460">Magnesium</keyword>
<sequence>MTPSMAPTIAVVDTCVLLAAYNRKDDQHEAAVAALGSPRVLVVSPLVLCELDHLLIDRVGERAAIDASKRLGALARLGHVQIAHVKVPAARSAYRCRSGRPRSPR</sequence>
<keyword evidence="3" id="KW-0378">Hydrolase</keyword>
<dbReference type="GO" id="GO:0016787">
    <property type="term" value="F:hydrolase activity"/>
    <property type="evidence" value="ECO:0007669"/>
    <property type="project" value="UniProtKB-KW"/>
</dbReference>
<proteinExistence type="predicted"/>
<evidence type="ECO:0000313" key="7">
    <source>
        <dbReference type="Proteomes" id="UP000586976"/>
    </source>
</evidence>
<keyword evidence="7" id="KW-1185">Reference proteome</keyword>
<evidence type="ECO:0000256" key="3">
    <source>
        <dbReference type="ARBA" id="ARBA00022801"/>
    </source>
</evidence>
<dbReference type="Pfam" id="PF01850">
    <property type="entry name" value="PIN"/>
    <property type="match status" value="1"/>
</dbReference>
<protein>
    <submittedName>
        <fullName evidence="6">PIN domain-containing protein</fullName>
    </submittedName>
</protein>
<dbReference type="Proteomes" id="UP000586976">
    <property type="component" value="Unassembled WGS sequence"/>
</dbReference>
<dbReference type="Gene3D" id="3.40.50.1010">
    <property type="entry name" value="5'-nuclease"/>
    <property type="match status" value="1"/>
</dbReference>
<dbReference type="GO" id="GO:0046872">
    <property type="term" value="F:metal ion binding"/>
    <property type="evidence" value="ECO:0007669"/>
    <property type="project" value="UniProtKB-KW"/>
</dbReference>
<comment type="caution">
    <text evidence="6">The sequence shown here is derived from an EMBL/GenBank/DDBJ whole genome shotgun (WGS) entry which is preliminary data.</text>
</comment>
<dbReference type="AlphaFoldDB" id="A0A7W2D270"/>
<evidence type="ECO:0000259" key="5">
    <source>
        <dbReference type="Pfam" id="PF01850"/>
    </source>
</evidence>
<dbReference type="SUPFAM" id="SSF88723">
    <property type="entry name" value="PIN domain-like"/>
    <property type="match status" value="1"/>
</dbReference>
<accession>A0A7W2D270</accession>
<name>A0A7W2D270_9ACTN</name>